<feature type="domain" description="Cation/H+ exchanger transmembrane" evidence="13">
    <location>
        <begin position="13"/>
        <end position="408"/>
    </location>
</feature>
<feature type="transmembrane region" description="Helical" evidence="12">
    <location>
        <begin position="31"/>
        <end position="50"/>
    </location>
</feature>
<feature type="transmembrane region" description="Helical" evidence="12">
    <location>
        <begin position="203"/>
        <end position="225"/>
    </location>
</feature>
<evidence type="ECO:0000256" key="11">
    <source>
        <dbReference type="ARBA" id="ARBA00023201"/>
    </source>
</evidence>
<comment type="subcellular location">
    <subcellularLocation>
        <location evidence="1">Cell membrane</location>
        <topology evidence="1">Multi-pass membrane protein</topology>
    </subcellularLocation>
</comment>
<dbReference type="PANTHER" id="PTHR10110">
    <property type="entry name" value="SODIUM/HYDROGEN EXCHANGER"/>
    <property type="match status" value="1"/>
</dbReference>
<organism evidence="14 15">
    <name type="scientific">Autumnicola tepida</name>
    <dbReference type="NCBI Taxonomy" id="3075595"/>
    <lineage>
        <taxon>Bacteria</taxon>
        <taxon>Pseudomonadati</taxon>
        <taxon>Bacteroidota</taxon>
        <taxon>Flavobacteriia</taxon>
        <taxon>Flavobacteriales</taxon>
        <taxon>Flavobacteriaceae</taxon>
        <taxon>Autumnicola</taxon>
    </lineage>
</organism>
<protein>
    <submittedName>
        <fullName evidence="14">Sodium:proton antiporter</fullName>
    </submittedName>
</protein>
<evidence type="ECO:0000256" key="7">
    <source>
        <dbReference type="ARBA" id="ARBA00022989"/>
    </source>
</evidence>
<dbReference type="RefSeq" id="WP_311536285.1">
    <property type="nucleotide sequence ID" value="NZ_JAVRHQ010000031.1"/>
</dbReference>
<gene>
    <name evidence="14" type="ORF">RM553_17650</name>
</gene>
<feature type="transmembrane region" description="Helical" evidence="12">
    <location>
        <begin position="171"/>
        <end position="191"/>
    </location>
</feature>
<keyword evidence="3" id="KW-0813">Transport</keyword>
<dbReference type="Pfam" id="PF00999">
    <property type="entry name" value="Na_H_Exchanger"/>
    <property type="match status" value="1"/>
</dbReference>
<evidence type="ECO:0000256" key="4">
    <source>
        <dbReference type="ARBA" id="ARBA00022449"/>
    </source>
</evidence>
<feature type="transmembrane region" description="Helical" evidence="12">
    <location>
        <begin position="356"/>
        <end position="377"/>
    </location>
</feature>
<feature type="transmembrane region" description="Helical" evidence="12">
    <location>
        <begin position="99"/>
        <end position="122"/>
    </location>
</feature>
<evidence type="ECO:0000313" key="14">
    <source>
        <dbReference type="EMBL" id="MDT0644669.1"/>
    </source>
</evidence>
<feature type="transmembrane region" description="Helical" evidence="12">
    <location>
        <begin position="128"/>
        <end position="150"/>
    </location>
</feature>
<reference evidence="14 15" key="1">
    <citation type="submission" date="2023-09" db="EMBL/GenBank/DDBJ databases">
        <authorList>
            <person name="Rey-Velasco X."/>
        </authorList>
    </citation>
    <scope>NUCLEOTIDE SEQUENCE [LARGE SCALE GENOMIC DNA]</scope>
    <source>
        <strain evidence="14 15">F363</strain>
    </source>
</reference>
<dbReference type="Proteomes" id="UP001262889">
    <property type="component" value="Unassembled WGS sequence"/>
</dbReference>
<feature type="transmembrane region" description="Helical" evidence="12">
    <location>
        <begin position="232"/>
        <end position="253"/>
    </location>
</feature>
<dbReference type="InterPro" id="IPR018422">
    <property type="entry name" value="Cation/H_exchanger_CPA1"/>
</dbReference>
<dbReference type="EMBL" id="JAVRHQ010000031">
    <property type="protein sequence ID" value="MDT0644669.1"/>
    <property type="molecule type" value="Genomic_DNA"/>
</dbReference>
<dbReference type="Gene3D" id="1.20.1530.20">
    <property type="match status" value="1"/>
</dbReference>
<evidence type="ECO:0000256" key="8">
    <source>
        <dbReference type="ARBA" id="ARBA00023053"/>
    </source>
</evidence>
<dbReference type="PANTHER" id="PTHR10110:SF195">
    <property type="entry name" value="NA(+)_H(+) ANTIPORTER NHAS2"/>
    <property type="match status" value="1"/>
</dbReference>
<sequence>MDYFLIITILVSLAAVFGYINVRFLKLPNTIGLMLITILFSLGVIGLAAFDDTLLNVEKEIITNIDFEEILLEVMLSFLLFAGALHTNFEQLKIQRWPVLVFATLGVLVSTFLVGTLMFYVLQLIGLNIDYIYCLLFGALISPTDPIAVLGILKKAGAAKNLEAKIVGESLFNDGVGVVVFLTIFQIAGSAERNIDAMAILELFSVEVVGGIVLGLILGYVTYLLMKSIDDYDIEVIITLAAVMLGTVLAHHFHLSAPLAMVTAGLLVGNDTVRATTMSEITESYVDKFWELLDILLNTILFVLIGMEMLVLSFRGEYILAGIIAIPVVLFCRYISLLLPINFFKKKLAFAPKTNLIMTWGGLRGGISIALALGLQAEMHRELFLVVTYVIVVFSILVQGLSIGKLVEKYSVDKTGA</sequence>
<evidence type="ECO:0000259" key="13">
    <source>
        <dbReference type="Pfam" id="PF00999"/>
    </source>
</evidence>
<evidence type="ECO:0000256" key="9">
    <source>
        <dbReference type="ARBA" id="ARBA00023065"/>
    </source>
</evidence>
<dbReference type="InterPro" id="IPR038770">
    <property type="entry name" value="Na+/solute_symporter_sf"/>
</dbReference>
<keyword evidence="7 12" id="KW-1133">Transmembrane helix</keyword>
<proteinExistence type="inferred from homology"/>
<keyword evidence="6 12" id="KW-0812">Transmembrane</keyword>
<evidence type="ECO:0000256" key="3">
    <source>
        <dbReference type="ARBA" id="ARBA00022448"/>
    </source>
</evidence>
<keyword evidence="5" id="KW-1003">Cell membrane</keyword>
<evidence type="ECO:0000313" key="15">
    <source>
        <dbReference type="Proteomes" id="UP001262889"/>
    </source>
</evidence>
<evidence type="ECO:0000256" key="12">
    <source>
        <dbReference type="SAM" id="Phobius"/>
    </source>
</evidence>
<keyword evidence="15" id="KW-1185">Reference proteome</keyword>
<keyword evidence="9" id="KW-0406">Ion transport</keyword>
<name>A0ABU3CEC9_9FLAO</name>
<dbReference type="InterPro" id="IPR006153">
    <property type="entry name" value="Cation/H_exchanger_TM"/>
</dbReference>
<feature type="transmembrane region" description="Helical" evidence="12">
    <location>
        <begin position="6"/>
        <end position="24"/>
    </location>
</feature>
<keyword evidence="8" id="KW-0915">Sodium</keyword>
<keyword evidence="11" id="KW-0739">Sodium transport</keyword>
<keyword evidence="10 12" id="KW-0472">Membrane</keyword>
<comment type="caution">
    <text evidence="14">The sequence shown here is derived from an EMBL/GenBank/DDBJ whole genome shotgun (WGS) entry which is preliminary data.</text>
</comment>
<feature type="transmembrane region" description="Helical" evidence="12">
    <location>
        <begin position="289"/>
        <end position="312"/>
    </location>
</feature>
<keyword evidence="4" id="KW-0050">Antiport</keyword>
<feature type="transmembrane region" description="Helical" evidence="12">
    <location>
        <begin position="383"/>
        <end position="404"/>
    </location>
</feature>
<comment type="similarity">
    <text evidence="2">Belongs to the monovalent cation:proton antiporter 1 (CPA1) transporter (TC 2.A.36) family.</text>
</comment>
<evidence type="ECO:0000256" key="1">
    <source>
        <dbReference type="ARBA" id="ARBA00004651"/>
    </source>
</evidence>
<evidence type="ECO:0000256" key="10">
    <source>
        <dbReference type="ARBA" id="ARBA00023136"/>
    </source>
</evidence>
<evidence type="ECO:0000256" key="2">
    <source>
        <dbReference type="ARBA" id="ARBA00007367"/>
    </source>
</evidence>
<evidence type="ECO:0000256" key="6">
    <source>
        <dbReference type="ARBA" id="ARBA00022692"/>
    </source>
</evidence>
<feature type="transmembrane region" description="Helical" evidence="12">
    <location>
        <begin position="70"/>
        <end position="87"/>
    </location>
</feature>
<feature type="transmembrane region" description="Helical" evidence="12">
    <location>
        <begin position="318"/>
        <end position="344"/>
    </location>
</feature>
<evidence type="ECO:0000256" key="5">
    <source>
        <dbReference type="ARBA" id="ARBA00022475"/>
    </source>
</evidence>
<accession>A0ABU3CEC9</accession>